<evidence type="ECO:0000313" key="5">
    <source>
        <dbReference type="Proteomes" id="UP000570010"/>
    </source>
</evidence>
<proteinExistence type="predicted"/>
<evidence type="ECO:0000313" key="3">
    <source>
        <dbReference type="EMBL" id="NEY82166.1"/>
    </source>
</evidence>
<feature type="transmembrane region" description="Helical" evidence="1">
    <location>
        <begin position="7"/>
        <end position="25"/>
    </location>
</feature>
<reference evidence="3 4" key="1">
    <citation type="submission" date="2020-02" db="EMBL/GenBank/DDBJ databases">
        <title>Bacillus aquiflavi sp. nov., isolated from yellow water of strong flavor Chinese baijiu in Yibin region of China.</title>
        <authorList>
            <person name="Xie J."/>
        </authorList>
    </citation>
    <scope>NUCLEOTIDE SEQUENCE [LARGE SCALE GENOMIC DNA]</scope>
    <source>
        <strain evidence="3 4">3H-10</strain>
    </source>
</reference>
<dbReference type="EMBL" id="JAAIWN010000028">
    <property type="protein sequence ID" value="NEY82166.1"/>
    <property type="molecule type" value="Genomic_DNA"/>
</dbReference>
<protein>
    <recommendedName>
        <fullName evidence="6">Group-specific protein</fullName>
    </recommendedName>
</protein>
<feature type="transmembrane region" description="Helical" evidence="1">
    <location>
        <begin position="58"/>
        <end position="78"/>
    </location>
</feature>
<reference evidence="2 5" key="2">
    <citation type="submission" date="2020-07" db="EMBL/GenBank/DDBJ databases">
        <authorList>
            <person name="Feng H."/>
        </authorList>
    </citation>
    <scope>NUCLEOTIDE SEQUENCE [LARGE SCALE GENOMIC DNA]</scope>
    <source>
        <strain evidence="5">s-12</strain>
        <strain evidence="2">S-12</strain>
    </source>
</reference>
<keyword evidence="1" id="KW-0812">Transmembrane</keyword>
<evidence type="ECO:0000313" key="2">
    <source>
        <dbReference type="EMBL" id="MBA4537910.1"/>
    </source>
</evidence>
<evidence type="ECO:0000256" key="1">
    <source>
        <dbReference type="SAM" id="Phobius"/>
    </source>
</evidence>
<dbReference type="Proteomes" id="UP000570010">
    <property type="component" value="Unassembled WGS sequence"/>
</dbReference>
<dbReference type="AlphaFoldDB" id="A0A6B3W2N9"/>
<gene>
    <name evidence="3" type="ORF">G4D64_11795</name>
    <name evidence="2" type="ORF">H1Z61_12405</name>
</gene>
<accession>A0A6B3W2N9</accession>
<organism evidence="3 4">
    <name type="scientific">Bacillus aquiflavi</name>
    <dbReference type="NCBI Taxonomy" id="2672567"/>
    <lineage>
        <taxon>Bacteria</taxon>
        <taxon>Bacillati</taxon>
        <taxon>Bacillota</taxon>
        <taxon>Bacilli</taxon>
        <taxon>Bacillales</taxon>
        <taxon>Bacillaceae</taxon>
        <taxon>Bacillus</taxon>
    </lineage>
</organism>
<comment type="caution">
    <text evidence="3">The sequence shown here is derived from an EMBL/GenBank/DDBJ whole genome shotgun (WGS) entry which is preliminary data.</text>
</comment>
<feature type="transmembrane region" description="Helical" evidence="1">
    <location>
        <begin position="31"/>
        <end position="51"/>
    </location>
</feature>
<dbReference type="RefSeq" id="WP_163242555.1">
    <property type="nucleotide sequence ID" value="NZ_CP082780.1"/>
</dbReference>
<name>A0A6B3W2N9_9BACI</name>
<keyword evidence="1" id="KW-0472">Membrane</keyword>
<evidence type="ECO:0000313" key="4">
    <source>
        <dbReference type="Proteomes" id="UP000472971"/>
    </source>
</evidence>
<evidence type="ECO:0008006" key="6">
    <source>
        <dbReference type="Google" id="ProtNLM"/>
    </source>
</evidence>
<keyword evidence="1" id="KW-1133">Transmembrane helix</keyword>
<keyword evidence="4" id="KW-1185">Reference proteome</keyword>
<sequence length="82" mass="9653">MKEYLTIVLQFIIWSAYTLIEWLSAYDRIEYKIIMFVIFFYLAFVIGKSIVKSTKKTMILTALSLGGHFVLFIMLNSLQINF</sequence>
<dbReference type="Proteomes" id="UP000472971">
    <property type="component" value="Unassembled WGS sequence"/>
</dbReference>
<dbReference type="EMBL" id="JACEIO010000030">
    <property type="protein sequence ID" value="MBA4537910.1"/>
    <property type="molecule type" value="Genomic_DNA"/>
</dbReference>